<reference evidence="4" key="1">
    <citation type="journal article" date="2019" name="Int. J. Syst. Evol. Microbiol.">
        <title>The Global Catalogue of Microorganisms (GCM) 10K type strain sequencing project: providing services to taxonomists for standard genome sequencing and annotation.</title>
        <authorList>
            <consortium name="The Broad Institute Genomics Platform"/>
            <consortium name="The Broad Institute Genome Sequencing Center for Infectious Disease"/>
            <person name="Wu L."/>
            <person name="Ma J."/>
        </authorList>
    </citation>
    <scope>NUCLEOTIDE SEQUENCE [LARGE SCALE GENOMIC DNA]</scope>
    <source>
        <strain evidence="4">CGMCC 4.7289</strain>
    </source>
</reference>
<evidence type="ECO:0000313" key="3">
    <source>
        <dbReference type="EMBL" id="MFC4133886.1"/>
    </source>
</evidence>
<accession>A0ABV8LS47</accession>
<dbReference type="SUPFAM" id="SSF51735">
    <property type="entry name" value="NAD(P)-binding Rossmann-fold domains"/>
    <property type="match status" value="1"/>
</dbReference>
<protein>
    <submittedName>
        <fullName evidence="3">NADPH-dependent F420 reductase</fullName>
    </submittedName>
</protein>
<comment type="caution">
    <text evidence="3">The sequence shown here is derived from an EMBL/GenBank/DDBJ whole genome shotgun (WGS) entry which is preliminary data.</text>
</comment>
<dbReference type="PANTHER" id="PTHR14239">
    <property type="entry name" value="DUDULIN-RELATED"/>
    <property type="match status" value="1"/>
</dbReference>
<feature type="domain" description="Pyrroline-5-carboxylate reductase catalytic N-terminal" evidence="2">
    <location>
        <begin position="47"/>
        <end position="139"/>
    </location>
</feature>
<organism evidence="3 4">
    <name type="scientific">Hamadaea flava</name>
    <dbReference type="NCBI Taxonomy" id="1742688"/>
    <lineage>
        <taxon>Bacteria</taxon>
        <taxon>Bacillati</taxon>
        <taxon>Actinomycetota</taxon>
        <taxon>Actinomycetes</taxon>
        <taxon>Micromonosporales</taxon>
        <taxon>Micromonosporaceae</taxon>
        <taxon>Hamadaea</taxon>
    </lineage>
</organism>
<evidence type="ECO:0000259" key="2">
    <source>
        <dbReference type="Pfam" id="PF03807"/>
    </source>
</evidence>
<name>A0ABV8LS47_9ACTN</name>
<proteinExistence type="predicted"/>
<keyword evidence="1" id="KW-0560">Oxidoreductase</keyword>
<dbReference type="InterPro" id="IPR028939">
    <property type="entry name" value="P5C_Rdtase_cat_N"/>
</dbReference>
<dbReference type="Proteomes" id="UP001595816">
    <property type="component" value="Unassembled WGS sequence"/>
</dbReference>
<dbReference type="InterPro" id="IPR036291">
    <property type="entry name" value="NAD(P)-bd_dom_sf"/>
</dbReference>
<evidence type="ECO:0000256" key="1">
    <source>
        <dbReference type="ARBA" id="ARBA00023002"/>
    </source>
</evidence>
<dbReference type="RefSeq" id="WP_308197798.1">
    <property type="nucleotide sequence ID" value="NZ_JAMZDZ010000001.1"/>
</dbReference>
<keyword evidence="4" id="KW-1185">Reference proteome</keyword>
<sequence length="250" mass="25102">MRQQIGDEPDPAVGDEVVAVVAPHASILPGWFPPIGRNRLPSVDDMKISILGTGNMAAAVAQAWIGAGHTVTIAGRSADKAAELAGRLGAYAAAPSDAAAGADAVVVAVSWDGVPDMIELAGGSRGALRGVPVLDCTNPVDFGTGAHRLATGSAAETIAAQATGASVVKALHLYAGQMWLTSQERPRVVAMCGDDEAALDVVGRLVTDLGGTPVAVGGLDHARQLEEAAGFVVSLYGKGVDPSTAIPSVG</sequence>
<dbReference type="Gene3D" id="3.40.50.720">
    <property type="entry name" value="NAD(P)-binding Rossmann-like Domain"/>
    <property type="match status" value="1"/>
</dbReference>
<evidence type="ECO:0000313" key="4">
    <source>
        <dbReference type="Proteomes" id="UP001595816"/>
    </source>
</evidence>
<dbReference type="InterPro" id="IPR051267">
    <property type="entry name" value="STEAP_metalloreductase"/>
</dbReference>
<dbReference type="EMBL" id="JBHSAY010000015">
    <property type="protein sequence ID" value="MFC4133886.1"/>
    <property type="molecule type" value="Genomic_DNA"/>
</dbReference>
<dbReference type="PANTHER" id="PTHR14239:SF10">
    <property type="entry name" value="REDUCTASE"/>
    <property type="match status" value="1"/>
</dbReference>
<dbReference type="Pfam" id="PF03807">
    <property type="entry name" value="F420_oxidored"/>
    <property type="match status" value="1"/>
</dbReference>
<gene>
    <name evidence="3" type="ORF">ACFOZ4_25005</name>
</gene>